<dbReference type="Proteomes" id="UP000646827">
    <property type="component" value="Unassembled WGS sequence"/>
</dbReference>
<gene>
    <name evidence="1" type="ORF">INT45_008464</name>
</gene>
<sequence length="263" mass="29378">MESHMLPSSPTKLKVAVHINVMESYIRQQSLQHQSVTSIAKVVAKEFPPDGLSGQRKGNARGLNETGVFGSTCARHGFPLFFMSMHGGESLLYQSYVYPLSIYINQIKQRYGTNLAVFFYDVACQLKPSLIQTFEDLKDVPMAVPVFHAYSHGAMQSGLRGFGQQLDLFSPQTKHSGPNKRKLTLTCAFNALKDEKVENIGRVLKTKFSRANIVKNEAEKALENYSMDRLKGTVGGFFLSSRQAEIPSQDSNFNETKETLRNA</sequence>
<comment type="caution">
    <text evidence="1">The sequence shown here is derived from an EMBL/GenBank/DDBJ whole genome shotgun (WGS) entry which is preliminary data.</text>
</comment>
<protein>
    <submittedName>
        <fullName evidence="1">Uncharacterized protein</fullName>
    </submittedName>
</protein>
<name>A0A8H7SEP8_9FUNG</name>
<dbReference type="AlphaFoldDB" id="A0A8H7SEP8"/>
<evidence type="ECO:0000313" key="1">
    <source>
        <dbReference type="EMBL" id="KAG2227220.1"/>
    </source>
</evidence>
<evidence type="ECO:0000313" key="2">
    <source>
        <dbReference type="Proteomes" id="UP000646827"/>
    </source>
</evidence>
<organism evidence="1 2">
    <name type="scientific">Circinella minor</name>
    <dbReference type="NCBI Taxonomy" id="1195481"/>
    <lineage>
        <taxon>Eukaryota</taxon>
        <taxon>Fungi</taxon>
        <taxon>Fungi incertae sedis</taxon>
        <taxon>Mucoromycota</taxon>
        <taxon>Mucoromycotina</taxon>
        <taxon>Mucoromycetes</taxon>
        <taxon>Mucorales</taxon>
        <taxon>Lichtheimiaceae</taxon>
        <taxon>Circinella</taxon>
    </lineage>
</organism>
<reference evidence="1 2" key="1">
    <citation type="submission" date="2020-12" db="EMBL/GenBank/DDBJ databases">
        <title>Metabolic potential, ecology and presence of endohyphal bacteria is reflected in genomic diversity of Mucoromycotina.</title>
        <authorList>
            <person name="Muszewska A."/>
            <person name="Okrasinska A."/>
            <person name="Steczkiewicz K."/>
            <person name="Drgas O."/>
            <person name="Orlowska M."/>
            <person name="Perlinska-Lenart U."/>
            <person name="Aleksandrzak-Piekarczyk T."/>
            <person name="Szatraj K."/>
            <person name="Zielenkiewicz U."/>
            <person name="Pilsyk S."/>
            <person name="Malc E."/>
            <person name="Mieczkowski P."/>
            <person name="Kruszewska J.S."/>
            <person name="Biernat P."/>
            <person name="Pawlowska J."/>
        </authorList>
    </citation>
    <scope>NUCLEOTIDE SEQUENCE [LARGE SCALE GENOMIC DNA]</scope>
    <source>
        <strain evidence="1 2">CBS 142.35</strain>
    </source>
</reference>
<dbReference type="OrthoDB" id="2505730at2759"/>
<dbReference type="EMBL" id="JAEPRB010000009">
    <property type="protein sequence ID" value="KAG2227220.1"/>
    <property type="molecule type" value="Genomic_DNA"/>
</dbReference>
<proteinExistence type="predicted"/>
<keyword evidence="2" id="KW-1185">Reference proteome</keyword>
<dbReference type="InterPro" id="IPR040521">
    <property type="entry name" value="KDZ"/>
</dbReference>
<dbReference type="Pfam" id="PF18758">
    <property type="entry name" value="KDZ"/>
    <property type="match status" value="1"/>
</dbReference>
<accession>A0A8H7SEP8</accession>